<reference evidence="3 4" key="1">
    <citation type="journal article" date="2016" name="Front. Microbiol.">
        <title>Fuerstia marisgermanicae gen. nov., sp. nov., an Unusual Member of the Phylum Planctomycetes from the German Wadden Sea.</title>
        <authorList>
            <person name="Kohn T."/>
            <person name="Heuer A."/>
            <person name="Jogler M."/>
            <person name="Vollmers J."/>
            <person name="Boedeker C."/>
            <person name="Bunk B."/>
            <person name="Rast P."/>
            <person name="Borchert D."/>
            <person name="Glockner I."/>
            <person name="Freese H.M."/>
            <person name="Klenk H.P."/>
            <person name="Overmann J."/>
            <person name="Kaster A.K."/>
            <person name="Rohde M."/>
            <person name="Wiegand S."/>
            <person name="Jogler C."/>
        </authorList>
    </citation>
    <scope>NUCLEOTIDE SEQUENCE [LARGE SCALE GENOMIC DNA]</scope>
    <source>
        <strain evidence="3 4">NH11</strain>
    </source>
</reference>
<dbReference type="Pfam" id="PF12696">
    <property type="entry name" value="TraG-D_C"/>
    <property type="match status" value="1"/>
</dbReference>
<gene>
    <name evidence="3" type="ORF">Fuma_03027</name>
</gene>
<evidence type="ECO:0000256" key="1">
    <source>
        <dbReference type="SAM" id="MobiDB-lite"/>
    </source>
</evidence>
<evidence type="ECO:0000259" key="2">
    <source>
        <dbReference type="Pfam" id="PF12696"/>
    </source>
</evidence>
<dbReference type="OrthoDB" id="250971at2"/>
<protein>
    <submittedName>
        <fullName evidence="3">Type IV secretory pathway, VirD4 component</fullName>
    </submittedName>
</protein>
<feature type="region of interest" description="Disordered" evidence="1">
    <location>
        <begin position="462"/>
        <end position="481"/>
    </location>
</feature>
<proteinExistence type="predicted"/>
<organism evidence="3 4">
    <name type="scientific">Fuerstiella marisgermanici</name>
    <dbReference type="NCBI Taxonomy" id="1891926"/>
    <lineage>
        <taxon>Bacteria</taxon>
        <taxon>Pseudomonadati</taxon>
        <taxon>Planctomycetota</taxon>
        <taxon>Planctomycetia</taxon>
        <taxon>Planctomycetales</taxon>
        <taxon>Planctomycetaceae</taxon>
        <taxon>Fuerstiella</taxon>
    </lineage>
</organism>
<feature type="domain" description="TraD/TraG TraM recognition site" evidence="2">
    <location>
        <begin position="308"/>
        <end position="405"/>
    </location>
</feature>
<dbReference type="CDD" id="cd01127">
    <property type="entry name" value="TrwB_TraG_TraD_VirD4"/>
    <property type="match status" value="1"/>
</dbReference>
<sequence length="481" mass="53152">MFNRFWNWKRQHLPTLTKLGLETPQSLTSHIWLTGGSGSGKSSLLELIMHDVLDMGVSCMWFGVKSDEADAAVRIISESHQRDRLIRLVPGKFTFNVAAYELGRKGGSPATLMRLIERLSEMVSRTDGGGDSAAFWKGLFNGAIEFAATLGSLAYKENVTLENIYDIAMTCPASLSQIQAETFRESPFFQLLQRAEAGIQTPGDRQAYKQAVAFFLQRVPTIGEKARGAMTTSVANVLAPLLRSPFYETLCSPTSSFNPEMPLDGYCVVIDFPVLVWGDAALLLQNLLSMLTMEAALRRPNREQITAFVKDEYQMLCASPEFDCMALSVARSHGIACLAATQSVPLLRVAMGGDGPGEQRALGLLGNFNTQLTLANQCTETNRFFSESWGQHREDFVSVSENKQEEELDLLNMLLGNDRLLFSVGQQLAPRCSPAAFLDLRRGGPENKFIVDAFLTQGGRTFGPDNSPFTKASFKQRRRKA</sequence>
<evidence type="ECO:0000313" key="4">
    <source>
        <dbReference type="Proteomes" id="UP000187735"/>
    </source>
</evidence>
<dbReference type="STRING" id="1891926.Fuma_03027"/>
<keyword evidence="4" id="KW-1185">Reference proteome</keyword>
<accession>A0A1P8WH97</accession>
<dbReference type="KEGG" id="fmr:Fuma_03027"/>
<dbReference type="InterPro" id="IPR027417">
    <property type="entry name" value="P-loop_NTPase"/>
</dbReference>
<dbReference type="EMBL" id="CP017641">
    <property type="protein sequence ID" value="APZ93410.1"/>
    <property type="molecule type" value="Genomic_DNA"/>
</dbReference>
<dbReference type="RefSeq" id="WP_077024872.1">
    <property type="nucleotide sequence ID" value="NZ_CP017641.1"/>
</dbReference>
<dbReference type="InterPro" id="IPR032689">
    <property type="entry name" value="TraG-D_C"/>
</dbReference>
<dbReference type="SUPFAM" id="SSF52540">
    <property type="entry name" value="P-loop containing nucleoside triphosphate hydrolases"/>
    <property type="match status" value="1"/>
</dbReference>
<dbReference type="Proteomes" id="UP000187735">
    <property type="component" value="Chromosome"/>
</dbReference>
<evidence type="ECO:0000313" key="3">
    <source>
        <dbReference type="EMBL" id="APZ93410.1"/>
    </source>
</evidence>
<dbReference type="AlphaFoldDB" id="A0A1P8WH97"/>
<dbReference type="Gene3D" id="3.40.50.300">
    <property type="entry name" value="P-loop containing nucleotide triphosphate hydrolases"/>
    <property type="match status" value="1"/>
</dbReference>
<name>A0A1P8WH97_9PLAN</name>